<dbReference type="AlphaFoldDB" id="A0A926ELW8"/>
<reference evidence="1" key="1">
    <citation type="submission" date="2020-08" db="EMBL/GenBank/DDBJ databases">
        <title>Genome public.</title>
        <authorList>
            <person name="Liu C."/>
            <person name="Sun Q."/>
        </authorList>
    </citation>
    <scope>NUCLEOTIDE SEQUENCE</scope>
    <source>
        <strain evidence="1">NSJ-12</strain>
    </source>
</reference>
<name>A0A926ELW8_9FIRM</name>
<gene>
    <name evidence="1" type="ORF">H8718_14470</name>
</gene>
<protein>
    <submittedName>
        <fullName evidence="1">Uncharacterized protein</fullName>
    </submittedName>
</protein>
<keyword evidence="2" id="KW-1185">Reference proteome</keyword>
<dbReference type="Proteomes" id="UP000655830">
    <property type="component" value="Unassembled WGS sequence"/>
</dbReference>
<organism evidence="1 2">
    <name type="scientific">Zhenhengia yiwuensis</name>
    <dbReference type="NCBI Taxonomy" id="2763666"/>
    <lineage>
        <taxon>Bacteria</taxon>
        <taxon>Bacillati</taxon>
        <taxon>Bacillota</taxon>
        <taxon>Clostridia</taxon>
        <taxon>Lachnospirales</taxon>
        <taxon>Lachnospiraceae</taxon>
        <taxon>Zhenhengia</taxon>
    </lineage>
</organism>
<accession>A0A926ELW8</accession>
<evidence type="ECO:0000313" key="1">
    <source>
        <dbReference type="EMBL" id="MBC8580722.1"/>
    </source>
</evidence>
<dbReference type="EMBL" id="JACRSY010000026">
    <property type="protein sequence ID" value="MBC8580722.1"/>
    <property type="molecule type" value="Genomic_DNA"/>
</dbReference>
<comment type="caution">
    <text evidence="1">The sequence shown here is derived from an EMBL/GenBank/DDBJ whole genome shotgun (WGS) entry which is preliminary data.</text>
</comment>
<evidence type="ECO:0000313" key="2">
    <source>
        <dbReference type="Proteomes" id="UP000655830"/>
    </source>
</evidence>
<proteinExistence type="predicted"/>
<dbReference type="RefSeq" id="WP_249333437.1">
    <property type="nucleotide sequence ID" value="NZ_JACRSY010000026.1"/>
</dbReference>
<sequence length="62" mass="7627">MYLTELEWRGWHFSIEEDAQIFGKTKVIAERDDIEEIFYVAADYLSEELCEEWYEQYLYVYG</sequence>